<evidence type="ECO:0000313" key="6">
    <source>
        <dbReference type="Proteomes" id="UP000229498"/>
    </source>
</evidence>
<reference evidence="5 6" key="1">
    <citation type="submission" date="2017-11" db="EMBL/GenBank/DDBJ databases">
        <title>Draft genome sequence of Rhizobiales bacterium SY3-13.</title>
        <authorList>
            <person name="Sun C."/>
        </authorList>
    </citation>
    <scope>NUCLEOTIDE SEQUENCE [LARGE SCALE GENOMIC DNA]</scope>
    <source>
        <strain evidence="5 6">SY3-13</strain>
    </source>
</reference>
<dbReference type="GO" id="GO:0016887">
    <property type="term" value="F:ATP hydrolysis activity"/>
    <property type="evidence" value="ECO:0007669"/>
    <property type="project" value="InterPro"/>
</dbReference>
<dbReference type="GO" id="GO:0005886">
    <property type="term" value="C:plasma membrane"/>
    <property type="evidence" value="ECO:0007669"/>
    <property type="project" value="TreeGrafter"/>
</dbReference>
<keyword evidence="6" id="KW-1185">Reference proteome</keyword>
<gene>
    <name evidence="5" type="ORF">CVT23_20725</name>
</gene>
<evidence type="ECO:0000256" key="2">
    <source>
        <dbReference type="ARBA" id="ARBA00022741"/>
    </source>
</evidence>
<accession>A0A2M9FW88</accession>
<organism evidence="5 6">
    <name type="scientific">Minwuia thermotolerans</name>
    <dbReference type="NCBI Taxonomy" id="2056226"/>
    <lineage>
        <taxon>Bacteria</taxon>
        <taxon>Pseudomonadati</taxon>
        <taxon>Pseudomonadota</taxon>
        <taxon>Alphaproteobacteria</taxon>
        <taxon>Minwuiales</taxon>
        <taxon>Minwuiaceae</taxon>
        <taxon>Minwuia</taxon>
    </lineage>
</organism>
<dbReference type="SUPFAM" id="SSF52540">
    <property type="entry name" value="P-loop containing nucleoside triphosphate hydrolases"/>
    <property type="match status" value="1"/>
</dbReference>
<comment type="similarity">
    <text evidence="1">Belongs to the ABC transporter superfamily.</text>
</comment>
<dbReference type="GO" id="GO:0005524">
    <property type="term" value="F:ATP binding"/>
    <property type="evidence" value="ECO:0007669"/>
    <property type="project" value="UniProtKB-KW"/>
</dbReference>
<dbReference type="PROSITE" id="PS50893">
    <property type="entry name" value="ABC_TRANSPORTER_2"/>
    <property type="match status" value="1"/>
</dbReference>
<dbReference type="GO" id="GO:0044874">
    <property type="term" value="P:lipoprotein localization to outer membrane"/>
    <property type="evidence" value="ECO:0007669"/>
    <property type="project" value="TreeGrafter"/>
</dbReference>
<dbReference type="GO" id="GO:0022857">
    <property type="term" value="F:transmembrane transporter activity"/>
    <property type="evidence" value="ECO:0007669"/>
    <property type="project" value="TreeGrafter"/>
</dbReference>
<dbReference type="PANTHER" id="PTHR24220:SF689">
    <property type="entry name" value="LIPOPROTEIN-RELEASING SYSTEM ATP-BINDING PROTEIN LOLD"/>
    <property type="match status" value="1"/>
</dbReference>
<keyword evidence="3" id="KW-0067">ATP-binding</keyword>
<dbReference type="GO" id="GO:0089705">
    <property type="term" value="P:protein localization to outer membrane"/>
    <property type="evidence" value="ECO:0007669"/>
    <property type="project" value="TreeGrafter"/>
</dbReference>
<dbReference type="RefSeq" id="WP_109795870.1">
    <property type="nucleotide sequence ID" value="NZ_PHIG01000056.1"/>
</dbReference>
<dbReference type="Pfam" id="PF00005">
    <property type="entry name" value="ABC_tran"/>
    <property type="match status" value="1"/>
</dbReference>
<dbReference type="OrthoDB" id="9802264at2"/>
<evidence type="ECO:0000256" key="1">
    <source>
        <dbReference type="ARBA" id="ARBA00005417"/>
    </source>
</evidence>
<evidence type="ECO:0000256" key="3">
    <source>
        <dbReference type="ARBA" id="ARBA00022840"/>
    </source>
</evidence>
<dbReference type="Proteomes" id="UP000229498">
    <property type="component" value="Unassembled WGS sequence"/>
</dbReference>
<dbReference type="InterPro" id="IPR003439">
    <property type="entry name" value="ABC_transporter-like_ATP-bd"/>
</dbReference>
<evidence type="ECO:0000313" key="5">
    <source>
        <dbReference type="EMBL" id="PJK27717.1"/>
    </source>
</evidence>
<dbReference type="EMBL" id="PHIG01000056">
    <property type="protein sequence ID" value="PJK27717.1"/>
    <property type="molecule type" value="Genomic_DNA"/>
</dbReference>
<comment type="caution">
    <text evidence="5">The sequence shown here is derived from an EMBL/GenBank/DDBJ whole genome shotgun (WGS) entry which is preliminary data.</text>
</comment>
<dbReference type="AlphaFoldDB" id="A0A2M9FW88"/>
<sequence>MTEALLDLEGVERRRGDGFRLVIDRFRLAPGGRVAIVGPSGSGKSTFLDLIAMTLRPDSAERMTICPGDAAEAVDVARLWREKRRSQVRDIRARHFGYVLQTGGLAPFLSLRENAMLSRRLLGRDDPGPVPELFRRLGIENLGRRKPRRVSIGERQRAAVIRALAHEPAIVLADEPTASLDQTNALDVMTLLTRTVGSQGAALILVTHDRALAEGFGLPLAECRHDPATRTSTIGFES</sequence>
<name>A0A2M9FW88_9PROT</name>
<proteinExistence type="inferred from homology"/>
<evidence type="ECO:0000259" key="4">
    <source>
        <dbReference type="PROSITE" id="PS50893"/>
    </source>
</evidence>
<dbReference type="InterPro" id="IPR027417">
    <property type="entry name" value="P-loop_NTPase"/>
</dbReference>
<feature type="domain" description="ABC transporter" evidence="4">
    <location>
        <begin position="6"/>
        <end position="233"/>
    </location>
</feature>
<protein>
    <recommendedName>
        <fullName evidence="4">ABC transporter domain-containing protein</fullName>
    </recommendedName>
</protein>
<dbReference type="SMART" id="SM00382">
    <property type="entry name" value="AAA"/>
    <property type="match status" value="1"/>
</dbReference>
<dbReference type="InterPro" id="IPR003593">
    <property type="entry name" value="AAA+_ATPase"/>
</dbReference>
<keyword evidence="2" id="KW-0547">Nucleotide-binding</keyword>
<dbReference type="PANTHER" id="PTHR24220">
    <property type="entry name" value="IMPORT ATP-BINDING PROTEIN"/>
    <property type="match status" value="1"/>
</dbReference>
<dbReference type="InterPro" id="IPR015854">
    <property type="entry name" value="ABC_transpr_LolD-like"/>
</dbReference>
<dbReference type="Gene3D" id="3.40.50.300">
    <property type="entry name" value="P-loop containing nucleotide triphosphate hydrolases"/>
    <property type="match status" value="1"/>
</dbReference>